<dbReference type="RefSeq" id="WP_165258483.1">
    <property type="nucleotide sequence ID" value="NZ_JAAKGT010000004.1"/>
</dbReference>
<dbReference type="AlphaFoldDB" id="A0A6G4QYM0"/>
<accession>A0A6G4QYM0</accession>
<evidence type="ECO:0000313" key="2">
    <source>
        <dbReference type="EMBL" id="NGM50028.1"/>
    </source>
</evidence>
<feature type="signal peptide" evidence="1">
    <location>
        <begin position="1"/>
        <end position="18"/>
    </location>
</feature>
<keyword evidence="1" id="KW-0732">Signal</keyword>
<proteinExistence type="predicted"/>
<gene>
    <name evidence="2" type="ORF">G5B46_10455</name>
</gene>
<evidence type="ECO:0000256" key="1">
    <source>
        <dbReference type="SAM" id="SignalP"/>
    </source>
</evidence>
<protein>
    <submittedName>
        <fullName evidence="2">Uncharacterized protein</fullName>
    </submittedName>
</protein>
<comment type="caution">
    <text evidence="2">The sequence shown here is derived from an EMBL/GenBank/DDBJ whole genome shotgun (WGS) entry which is preliminary data.</text>
</comment>
<feature type="chain" id="PRO_5026010967" evidence="1">
    <location>
        <begin position="19"/>
        <end position="185"/>
    </location>
</feature>
<organism evidence="2">
    <name type="scientific">Caulobacter sp. 602-2</name>
    <dbReference type="NCBI Taxonomy" id="2710887"/>
    <lineage>
        <taxon>Bacteria</taxon>
        <taxon>Pseudomonadati</taxon>
        <taxon>Pseudomonadota</taxon>
        <taxon>Alphaproteobacteria</taxon>
        <taxon>Caulobacterales</taxon>
        <taxon>Caulobacteraceae</taxon>
        <taxon>Caulobacter</taxon>
    </lineage>
</organism>
<sequence length="185" mass="20200">MRTALLALVLLLATPAAAQIRYQSFPWVVLDYGFAGPSGSGSTSVAFTRHGLFGPDGRPAPGEPSVWTAERKKEEAWRIGARAGQEETRTQWIDGRKCPALVTVIEDLDSLPAATPYALRDLPKPRMQTPPLHSSGWRLKRWGQAGSSDVALTLLDPTGDLIGPWWKKASAALEACWTDERPPLE</sequence>
<reference evidence="2" key="1">
    <citation type="submission" date="2020-02" db="EMBL/GenBank/DDBJ databases">
        <authorList>
            <person name="Gao J."/>
            <person name="Sun J."/>
        </authorList>
    </citation>
    <scope>NUCLEOTIDE SEQUENCE</scope>
    <source>
        <strain evidence="2">602-2</strain>
    </source>
</reference>
<dbReference type="EMBL" id="JAAKGT010000004">
    <property type="protein sequence ID" value="NGM50028.1"/>
    <property type="molecule type" value="Genomic_DNA"/>
</dbReference>
<name>A0A6G4QYM0_9CAUL</name>